<dbReference type="InterPro" id="IPR050833">
    <property type="entry name" value="Poly_Biosynth_Transport"/>
</dbReference>
<evidence type="ECO:0000256" key="6">
    <source>
        <dbReference type="SAM" id="Phobius"/>
    </source>
</evidence>
<feature type="transmembrane region" description="Helical" evidence="6">
    <location>
        <begin position="132"/>
        <end position="152"/>
    </location>
</feature>
<accession>A0AA44APK5</accession>
<keyword evidence="5 6" id="KW-0472">Membrane</keyword>
<evidence type="ECO:0000256" key="3">
    <source>
        <dbReference type="ARBA" id="ARBA00022692"/>
    </source>
</evidence>
<feature type="transmembrane region" description="Helical" evidence="6">
    <location>
        <begin position="191"/>
        <end position="211"/>
    </location>
</feature>
<dbReference type="EMBL" id="WNDA01000048">
    <property type="protein sequence ID" value="MTU71179.1"/>
    <property type="molecule type" value="Genomic_DNA"/>
</dbReference>
<keyword evidence="3 6" id="KW-0812">Transmembrane</keyword>
<evidence type="ECO:0000256" key="1">
    <source>
        <dbReference type="ARBA" id="ARBA00004651"/>
    </source>
</evidence>
<evidence type="ECO:0000313" key="8">
    <source>
        <dbReference type="EMBL" id="MTU71179.1"/>
    </source>
</evidence>
<dbReference type="RefSeq" id="WP_005639484.1">
    <property type="nucleotide sequence ID" value="NZ_BAABYG010000001.1"/>
</dbReference>
<feature type="transmembrane region" description="Helical" evidence="6">
    <location>
        <begin position="447"/>
        <end position="468"/>
    </location>
</feature>
<comment type="caution">
    <text evidence="8">The sequence shown here is derived from an EMBL/GenBank/DDBJ whole genome shotgun (WGS) entry which is preliminary data.</text>
</comment>
<dbReference type="GO" id="GO:0005886">
    <property type="term" value="C:plasma membrane"/>
    <property type="evidence" value="ECO:0007669"/>
    <property type="project" value="UniProtKB-SubCell"/>
</dbReference>
<keyword evidence="2" id="KW-1003">Cell membrane</keyword>
<name>A0AA44APK5_9BACT</name>
<dbReference type="Proteomes" id="UP001055114">
    <property type="component" value="Unassembled WGS sequence"/>
</dbReference>
<reference evidence="8 9" key="1">
    <citation type="journal article" date="2019" name="Nat. Med.">
        <title>A library of human gut bacterial isolates paired with longitudinal multiomics data enables mechanistic microbiome research.</title>
        <authorList>
            <person name="Poyet M."/>
            <person name="Groussin M."/>
            <person name="Gibbons S.M."/>
            <person name="Avila-Pacheco J."/>
            <person name="Jiang X."/>
            <person name="Kearney S.M."/>
            <person name="Perrotta A.R."/>
            <person name="Berdy B."/>
            <person name="Zhao S."/>
            <person name="Lieberman T.D."/>
            <person name="Swanson P.K."/>
            <person name="Smith M."/>
            <person name="Roesemann S."/>
            <person name="Alexander J.E."/>
            <person name="Rich S.A."/>
            <person name="Livny J."/>
            <person name="Vlamakis H."/>
            <person name="Clish C."/>
            <person name="Bullock K."/>
            <person name="Deik A."/>
            <person name="Scott J."/>
            <person name="Pierce K.A."/>
            <person name="Xavier R.J."/>
            <person name="Alm E.J."/>
        </authorList>
    </citation>
    <scope>NUCLEOTIDE SEQUENCE [LARGE SCALE GENOMIC DNA]</scope>
    <source>
        <strain evidence="8 9">BIOML-A16</strain>
    </source>
</reference>
<keyword evidence="8" id="KW-0813">Transport</keyword>
<evidence type="ECO:0000256" key="4">
    <source>
        <dbReference type="ARBA" id="ARBA00022989"/>
    </source>
</evidence>
<feature type="transmembrane region" description="Helical" evidence="6">
    <location>
        <begin position="480"/>
        <end position="502"/>
    </location>
</feature>
<dbReference type="AlphaFoldDB" id="A0AA44APK5"/>
<feature type="transmembrane region" description="Helical" evidence="6">
    <location>
        <begin position="349"/>
        <end position="367"/>
    </location>
</feature>
<proteinExistence type="predicted"/>
<evidence type="ECO:0000313" key="7">
    <source>
        <dbReference type="EMBL" id="GKH71902.1"/>
    </source>
</evidence>
<keyword evidence="4 6" id="KW-1133">Transmembrane helix</keyword>
<dbReference type="GeneID" id="49202217"/>
<keyword evidence="8" id="KW-0762">Sugar transport</keyword>
<evidence type="ECO:0000313" key="9">
    <source>
        <dbReference type="Proteomes" id="UP000448908"/>
    </source>
</evidence>
<comment type="subcellular location">
    <subcellularLocation>
        <location evidence="1">Cell membrane</location>
        <topology evidence="1">Multi-pass membrane protein</topology>
    </subcellularLocation>
</comment>
<dbReference type="Proteomes" id="UP000448908">
    <property type="component" value="Unassembled WGS sequence"/>
</dbReference>
<evidence type="ECO:0000256" key="5">
    <source>
        <dbReference type="ARBA" id="ARBA00023136"/>
    </source>
</evidence>
<feature type="transmembrane region" description="Helical" evidence="6">
    <location>
        <begin position="97"/>
        <end position="120"/>
    </location>
</feature>
<feature type="transmembrane region" description="Helical" evidence="6">
    <location>
        <begin position="20"/>
        <end position="39"/>
    </location>
</feature>
<feature type="transmembrane region" description="Helical" evidence="6">
    <location>
        <begin position="379"/>
        <end position="400"/>
    </location>
</feature>
<dbReference type="PANTHER" id="PTHR30250:SF26">
    <property type="entry name" value="PSMA PROTEIN"/>
    <property type="match status" value="1"/>
</dbReference>
<evidence type="ECO:0000256" key="2">
    <source>
        <dbReference type="ARBA" id="ARBA00022475"/>
    </source>
</evidence>
<sequence>MENKTTTESRVKKTLLNARVNLVFYFLTLALSFFSRKIFLDCLGADFVGLTGTLQNLLGFLNLAELGIGSAIGYVLYKPLFERNQEKINEIISVMGYLYRCIGIMILSAGCVLACFLPLIFPDSTTGFDISLIYFAYFSFLVSSLIGYFINYRQNLLGADQRNYVVTAYFQSANIIKTLIQMSLAYYTHSFYLWVLIELLFGIIYSFILNWKINQTYPWLRTEVRLGKALFKKYPEVMKYTKQLFVQKISYFVQYQTAPFLIYSFVNLQIVAFYGNYTIITDKLAQFVNSFLESSQASIGNLIAEGNRTKILQLFWELLNMRYFVGGVFSFSIFILLEPFISIWLGHEYILPEIVLYLVVLNVFISYTRGGVMQFLFGYGMFSDIWAPLAEIVINLSVAIACGAKWGLPGILLGGLTSQVLIVGIWKPYFLFSQGFREPVWKYWKGLFIMLLCVMFPAILIIKFIIPLLSINPSENYLSWMLYALLSIISYATILLSLMYSFNSGMRKFINRFIKNRGCSID</sequence>
<feature type="transmembrane region" description="Helical" evidence="6">
    <location>
        <begin position="59"/>
        <end position="77"/>
    </location>
</feature>
<feature type="transmembrane region" description="Helical" evidence="6">
    <location>
        <begin position="406"/>
        <end position="426"/>
    </location>
</feature>
<organism evidence="8 9">
    <name type="scientific">Parabacteroides merdae</name>
    <dbReference type="NCBI Taxonomy" id="46503"/>
    <lineage>
        <taxon>Bacteria</taxon>
        <taxon>Pseudomonadati</taxon>
        <taxon>Bacteroidota</taxon>
        <taxon>Bacteroidia</taxon>
        <taxon>Bacteroidales</taxon>
        <taxon>Tannerellaceae</taxon>
        <taxon>Parabacteroides</taxon>
    </lineage>
</organism>
<protein>
    <submittedName>
        <fullName evidence="8">Sugar transporter</fullName>
    </submittedName>
</protein>
<feature type="transmembrane region" description="Helical" evidence="6">
    <location>
        <begin position="323"/>
        <end position="343"/>
    </location>
</feature>
<dbReference type="PANTHER" id="PTHR30250">
    <property type="entry name" value="PST FAMILY PREDICTED COLANIC ACID TRANSPORTER"/>
    <property type="match status" value="1"/>
</dbReference>
<gene>
    <name evidence="7" type="ORF">CE91St3_17650</name>
    <name evidence="8" type="ORF">GMD92_19495</name>
</gene>
<dbReference type="EMBL" id="BQNZ01000001">
    <property type="protein sequence ID" value="GKH71902.1"/>
    <property type="molecule type" value="Genomic_DNA"/>
</dbReference>
<reference evidence="7" key="2">
    <citation type="submission" date="2022-01" db="EMBL/GenBank/DDBJ databases">
        <title>Novel bile acid biosynthetic pathways are enriched in the microbiome of centenarians.</title>
        <authorList>
            <person name="Sato Y."/>
            <person name="Atarashi K."/>
            <person name="Plichta R.D."/>
            <person name="Arai Y."/>
            <person name="Sasajima S."/>
            <person name="Kearney M.S."/>
            <person name="Suda W."/>
            <person name="Takeshita K."/>
            <person name="Sasaki T."/>
            <person name="Okamoto S."/>
            <person name="Skelly N.A."/>
            <person name="Okamura Y."/>
            <person name="Vlamakis H."/>
            <person name="Li Y."/>
            <person name="Tanoue T."/>
            <person name="Takei H."/>
            <person name="Nittono H."/>
            <person name="Narushima S."/>
            <person name="Irie J."/>
            <person name="Itoh H."/>
            <person name="Moriya K."/>
            <person name="Sugiura Y."/>
            <person name="Suematsu M."/>
            <person name="Moritoki N."/>
            <person name="Shibata S."/>
            <person name="Littman R.D."/>
            <person name="Fischbach A.M."/>
            <person name="Uwamino Y."/>
            <person name="Inoue T."/>
            <person name="Honda A."/>
            <person name="Hattori M."/>
            <person name="Murai T."/>
            <person name="Xavier J.R."/>
            <person name="Hirose N."/>
            <person name="Honda K."/>
        </authorList>
    </citation>
    <scope>NUCLEOTIDE SEQUENCE</scope>
    <source>
        <strain evidence="7">CE91-St3</strain>
    </source>
</reference>